<evidence type="ECO:0000256" key="2">
    <source>
        <dbReference type="SAM" id="MobiDB-lite"/>
    </source>
</evidence>
<dbReference type="Pfam" id="PF02598">
    <property type="entry name" value="Methyltrn_RNA_3"/>
    <property type="match status" value="1"/>
</dbReference>
<dbReference type="EMBL" id="JAWDJX010000020">
    <property type="protein sequence ID" value="KAK3052535.1"/>
    <property type="molecule type" value="Genomic_DNA"/>
</dbReference>
<dbReference type="CDD" id="cd18086">
    <property type="entry name" value="HsC9orf114-like"/>
    <property type="match status" value="1"/>
</dbReference>
<dbReference type="InterPro" id="IPR012340">
    <property type="entry name" value="NA-bd_OB-fold"/>
</dbReference>
<name>A0AAJ0DLL6_9PEZI</name>
<comment type="caution">
    <text evidence="3">The sequence shown here is derived from an EMBL/GenBank/DDBJ whole genome shotgun (WGS) entry which is preliminary data.</text>
</comment>
<gene>
    <name evidence="3" type="ORF">LTR09_006389</name>
</gene>
<dbReference type="InterPro" id="IPR003750">
    <property type="entry name" value="Put_MeTrfase-C9orf114-like"/>
</dbReference>
<evidence type="ECO:0000313" key="4">
    <source>
        <dbReference type="Proteomes" id="UP001271007"/>
    </source>
</evidence>
<proteinExistence type="inferred from homology"/>
<evidence type="ECO:0008006" key="5">
    <source>
        <dbReference type="Google" id="ProtNLM"/>
    </source>
</evidence>
<dbReference type="PANTHER" id="PTHR12150">
    <property type="entry name" value="CLASS IV SAM-BINDING METHYLTRANSFERASE-RELATED"/>
    <property type="match status" value="1"/>
</dbReference>
<protein>
    <recommendedName>
        <fullName evidence="5">DUF171-domain-containing protein</fullName>
    </recommendedName>
</protein>
<dbReference type="InterPro" id="IPR029026">
    <property type="entry name" value="tRNA_m1G_MTases_N"/>
</dbReference>
<evidence type="ECO:0000313" key="3">
    <source>
        <dbReference type="EMBL" id="KAK3052535.1"/>
    </source>
</evidence>
<comment type="similarity">
    <text evidence="1">Belongs to the class IV-like SAM-binding methyltransferase superfamily.</text>
</comment>
<dbReference type="SUPFAM" id="SSF75217">
    <property type="entry name" value="alpha/beta knot"/>
    <property type="match status" value="1"/>
</dbReference>
<dbReference type="AlphaFoldDB" id="A0AAJ0DLL6"/>
<dbReference type="InterPro" id="IPR029028">
    <property type="entry name" value="Alpha/beta_knot_MTases"/>
</dbReference>
<dbReference type="PANTHER" id="PTHR12150:SF13">
    <property type="entry name" value="METHYLTRANSFERASE C9ORF114-RELATED"/>
    <property type="match status" value="1"/>
</dbReference>
<organism evidence="3 4">
    <name type="scientific">Extremus antarcticus</name>
    <dbReference type="NCBI Taxonomy" id="702011"/>
    <lineage>
        <taxon>Eukaryota</taxon>
        <taxon>Fungi</taxon>
        <taxon>Dikarya</taxon>
        <taxon>Ascomycota</taxon>
        <taxon>Pezizomycotina</taxon>
        <taxon>Dothideomycetes</taxon>
        <taxon>Dothideomycetidae</taxon>
        <taxon>Mycosphaerellales</taxon>
        <taxon>Extremaceae</taxon>
        <taxon>Extremus</taxon>
    </lineage>
</organism>
<feature type="region of interest" description="Disordered" evidence="2">
    <location>
        <begin position="1"/>
        <end position="40"/>
    </location>
</feature>
<dbReference type="Proteomes" id="UP001271007">
    <property type="component" value="Unassembled WGS sequence"/>
</dbReference>
<evidence type="ECO:0000256" key="1">
    <source>
        <dbReference type="ARBA" id="ARBA00009841"/>
    </source>
</evidence>
<sequence>MSGQRPSKKRKSTADGEHYISTDGQNTTRPSAVYKPTKGRKHTVSIALPGSIIANAQTPDKKTALAGHIARACAVFCVDEIIVFDDGHAPTGPPEQGGYTAFTDPNFFLYHVLSYLETPPHLRRALFPIHPDLQTAGKLPSLDMPHHMRSDEDCEYREGITTRSSKGNDGKPGVFVDCGLQQDVFVPLVLEQNVRVTVQLPTHPQRASKQVVACNVVSPDLPREAAGYYWGYNIRQASSLSNVFTECPYDGGYDASIGTSERGLPVSSLADRTSDRSLQPNWQHLLVVFGGVAGLEVALANDQELRLAGVHDAAEVFDFWINLVPGQGSRTIRTEEAVWVGLACLSPFMEARNANT</sequence>
<feature type="compositionally biased region" description="Basic residues" evidence="2">
    <location>
        <begin position="1"/>
        <end position="11"/>
    </location>
</feature>
<reference evidence="3" key="1">
    <citation type="submission" date="2023-04" db="EMBL/GenBank/DDBJ databases">
        <title>Black Yeasts Isolated from many extreme environments.</title>
        <authorList>
            <person name="Coleine C."/>
            <person name="Stajich J.E."/>
            <person name="Selbmann L."/>
        </authorList>
    </citation>
    <scope>NUCLEOTIDE SEQUENCE</scope>
    <source>
        <strain evidence="3">CCFEE 5312</strain>
    </source>
</reference>
<dbReference type="Gene3D" id="3.40.1280.10">
    <property type="match status" value="2"/>
</dbReference>
<accession>A0AAJ0DLL6</accession>
<keyword evidence="4" id="KW-1185">Reference proteome</keyword>
<dbReference type="SUPFAM" id="SSF50249">
    <property type="entry name" value="Nucleic acid-binding proteins"/>
    <property type="match status" value="1"/>
</dbReference>